<evidence type="ECO:0000313" key="2">
    <source>
        <dbReference type="Proteomes" id="UP000292447"/>
    </source>
</evidence>
<reference evidence="2" key="1">
    <citation type="submission" date="2019-03" db="EMBL/GenBank/DDBJ databases">
        <title>Snf2 controls pulcherriminic acid biosynthesis and connects pigmentation and antifungal activity of the yeast Metschnikowia pulcherrima.</title>
        <authorList>
            <person name="Gore-Lloyd D."/>
            <person name="Sumann I."/>
            <person name="Brachmann A.O."/>
            <person name="Schneeberger K."/>
            <person name="Ortiz-Merino R.A."/>
            <person name="Moreno-Beltran M."/>
            <person name="Schlaefli M."/>
            <person name="Kirner P."/>
            <person name="Santos Kron A."/>
            <person name="Wolfe K.H."/>
            <person name="Piel J."/>
            <person name="Ahrens C.H."/>
            <person name="Henk D."/>
            <person name="Freimoser F.M."/>
        </authorList>
    </citation>
    <scope>NUCLEOTIDE SEQUENCE [LARGE SCALE GENOMIC DNA]</scope>
    <source>
        <strain evidence="2">APC 1.2</strain>
    </source>
</reference>
<name>A0A4P6XFA5_9ASCO</name>
<evidence type="ECO:0008006" key="3">
    <source>
        <dbReference type="Google" id="ProtNLM"/>
    </source>
</evidence>
<dbReference type="Gene3D" id="1.20.1290.10">
    <property type="entry name" value="AhpD-like"/>
    <property type="match status" value="1"/>
</dbReference>
<dbReference type="InterPro" id="IPR052999">
    <property type="entry name" value="PTS1_Protein"/>
</dbReference>
<organism evidence="1 2">
    <name type="scientific">Metschnikowia aff. pulcherrima</name>
    <dbReference type="NCBI Taxonomy" id="2163413"/>
    <lineage>
        <taxon>Eukaryota</taxon>
        <taxon>Fungi</taxon>
        <taxon>Dikarya</taxon>
        <taxon>Ascomycota</taxon>
        <taxon>Saccharomycotina</taxon>
        <taxon>Pichiomycetes</taxon>
        <taxon>Metschnikowiaceae</taxon>
        <taxon>Metschnikowia</taxon>
    </lineage>
</organism>
<dbReference type="AlphaFoldDB" id="A0A4P6XFA5"/>
<keyword evidence="2" id="KW-1185">Reference proteome</keyword>
<evidence type="ECO:0000313" key="1">
    <source>
        <dbReference type="EMBL" id="QBM86037.1"/>
    </source>
</evidence>
<gene>
    <name evidence="1" type="ORF">METSCH_A06700</name>
</gene>
<dbReference type="Proteomes" id="UP000292447">
    <property type="component" value="Chromosome I"/>
</dbReference>
<accession>A0A4P6XFA5</accession>
<proteinExistence type="predicted"/>
<protein>
    <recommendedName>
        <fullName evidence="3">Carboxymuconolactone decarboxylase-like domain-containing protein</fullName>
    </recommendedName>
</protein>
<dbReference type="PANTHER" id="PTHR28180:SF2">
    <property type="entry name" value="PEROXISOMAL PROTEIN 2"/>
    <property type="match status" value="1"/>
</dbReference>
<sequence length="337" mass="37193">MIPINADGLVRLAYKHPCLRSNWYIFASTVLTVVNQPQELGKVLHFALRQQLLEGPSLSDNSLLTNAYLLKLAEDSISSAAEFRELSETGVDLPDVLPTSRYPDKLPFGFEYTNSEDISEAQLLVAKKIRESILKIAPISGLPKSIMALTALKMSTPSTLKPSALAERSQWVVPGHANSSKPVFENAASRSTKTNSNQIFETIEGRISLSSVSNDAILRNAIEGSDFWSLIYGKIKGRVRRQLIDAYPDLWQYAYQSVYGSILSYTKVLNARETSLCVLCALIPQDVNPILKGHLKGAENVGASKEEIENCRQLTLDICDWSGNVACKSGRKSDEKL</sequence>
<dbReference type="InterPro" id="IPR029032">
    <property type="entry name" value="AhpD-like"/>
</dbReference>
<dbReference type="EMBL" id="CP034456">
    <property type="protein sequence ID" value="QBM86037.1"/>
    <property type="molecule type" value="Genomic_DNA"/>
</dbReference>
<dbReference type="SUPFAM" id="SSF69118">
    <property type="entry name" value="AhpD-like"/>
    <property type="match status" value="1"/>
</dbReference>
<dbReference type="PANTHER" id="PTHR28180">
    <property type="entry name" value="CONSERVED MITOCHONDRIAL PROTEIN-RELATED"/>
    <property type="match status" value="1"/>
</dbReference>
<dbReference type="STRING" id="2163413.A0A4P6XFA5"/>